<dbReference type="Gene3D" id="1.10.150.50">
    <property type="entry name" value="Transcription Factor, Ets-1"/>
    <property type="match status" value="1"/>
</dbReference>
<reference evidence="3" key="3">
    <citation type="submission" date="2025-09" db="UniProtKB">
        <authorList>
            <consortium name="Ensembl"/>
        </authorList>
    </citation>
    <scope>IDENTIFICATION</scope>
</reference>
<evidence type="ECO:0000313" key="4">
    <source>
        <dbReference type="Proteomes" id="UP000007875"/>
    </source>
</evidence>
<dbReference type="GeneTree" id="ENSGT00940000165272"/>
<dbReference type="SMART" id="SM00251">
    <property type="entry name" value="SAM_PNT"/>
    <property type="match status" value="1"/>
</dbReference>
<dbReference type="Pfam" id="PF02198">
    <property type="entry name" value="SAM_PNT"/>
    <property type="match status" value="1"/>
</dbReference>
<organism evidence="3 4">
    <name type="scientific">Ciona savignyi</name>
    <name type="common">Pacific transparent sea squirt</name>
    <dbReference type="NCBI Taxonomy" id="51511"/>
    <lineage>
        <taxon>Eukaryota</taxon>
        <taxon>Metazoa</taxon>
        <taxon>Chordata</taxon>
        <taxon>Tunicata</taxon>
        <taxon>Ascidiacea</taxon>
        <taxon>Phlebobranchia</taxon>
        <taxon>Cionidae</taxon>
        <taxon>Ciona</taxon>
    </lineage>
</organism>
<dbReference type="InParanoid" id="H2YIJ4"/>
<dbReference type="STRING" id="51511.ENSCSAVP00000005143"/>
<evidence type="ECO:0000256" key="1">
    <source>
        <dbReference type="SAM" id="MobiDB-lite"/>
    </source>
</evidence>
<reference evidence="3" key="2">
    <citation type="submission" date="2025-08" db="UniProtKB">
        <authorList>
            <consortium name="Ensembl"/>
        </authorList>
    </citation>
    <scope>IDENTIFICATION</scope>
</reference>
<proteinExistence type="predicted"/>
<dbReference type="SUPFAM" id="SSF47769">
    <property type="entry name" value="SAM/Pointed domain"/>
    <property type="match status" value="1"/>
</dbReference>
<dbReference type="OMA" id="DYPPNIA"/>
<name>H2YIJ4_CIOSA</name>
<dbReference type="PROSITE" id="PS51433">
    <property type="entry name" value="PNT"/>
    <property type="match status" value="1"/>
</dbReference>
<sequence>MIATFEMNSCQPEYLSNFVEPTTEQYSPNNAYFDETDAVQSNFLGQQNKFSQVPAWENWKKTTAKEIARSDPHYRHGLRHQVAIENHHRRLNRRSRDQRNFNNQVLGYTTAATSFPRGYPVSPFPTAIPTSFPATSSNMDVMDISPHVTSQHMDPTESHYLGLDLTTNSNMLAAEMHTTASTSQKTRNADDVIMSTSGMDYPPNIAISPGSCKSPFCCTSPGFCNFPYHNHTFSLTYFIHRNNQLATQCDAPRNEISSPIHHDPVNRTQSDPFQQELVFVRDSAQEIDTTPSFTRRMSAPVVHDPFPIIKPDQISLPGLGENDDFSDVIAPMASLSSPSTSSLSSSTSSILNDNLLADVTGTDVIGLLSSPKLEILEHSGAMDFYPTEAIPPTKKTFAGAGPVRRSPPPPNITLNPENHKRSSLPQDPSTWTRNHVKEWLVSATKEYNFQDLDLKKFVSTDGYKLCQMTMRDLCRVTSKANAEVILNKLSVLKQSNSASPNGVMDPFQAAQARMPHVKDPYKLFAPICLELSNPGSSQIQLWQ</sequence>
<dbReference type="eggNOG" id="KOG3806">
    <property type="taxonomic scope" value="Eukaryota"/>
</dbReference>
<dbReference type="InterPro" id="IPR013761">
    <property type="entry name" value="SAM/pointed_sf"/>
</dbReference>
<dbReference type="Proteomes" id="UP000007875">
    <property type="component" value="Unassembled WGS sequence"/>
</dbReference>
<dbReference type="InterPro" id="IPR003118">
    <property type="entry name" value="Pointed_dom"/>
</dbReference>
<dbReference type="AlphaFoldDB" id="H2YIJ4"/>
<dbReference type="Ensembl" id="ENSCSAVT00000005214.1">
    <property type="protein sequence ID" value="ENSCSAVP00000005143.1"/>
    <property type="gene ID" value="ENSCSAVG00000003070.1"/>
</dbReference>
<evidence type="ECO:0000259" key="2">
    <source>
        <dbReference type="PROSITE" id="PS51433"/>
    </source>
</evidence>
<reference evidence="4" key="1">
    <citation type="submission" date="2003-08" db="EMBL/GenBank/DDBJ databases">
        <authorList>
            <person name="Birren B."/>
            <person name="Nusbaum C."/>
            <person name="Abebe A."/>
            <person name="Abouelleil A."/>
            <person name="Adekoya E."/>
            <person name="Ait-zahra M."/>
            <person name="Allen N."/>
            <person name="Allen T."/>
            <person name="An P."/>
            <person name="Anderson M."/>
            <person name="Anderson S."/>
            <person name="Arachchi H."/>
            <person name="Armbruster J."/>
            <person name="Bachantsang P."/>
            <person name="Baldwin J."/>
            <person name="Barry A."/>
            <person name="Bayul T."/>
            <person name="Blitshsteyn B."/>
            <person name="Bloom T."/>
            <person name="Blye J."/>
            <person name="Boguslavskiy L."/>
            <person name="Borowsky M."/>
            <person name="Boukhgalter B."/>
            <person name="Brunache A."/>
            <person name="Butler J."/>
            <person name="Calixte N."/>
            <person name="Calvo S."/>
            <person name="Camarata J."/>
            <person name="Campo K."/>
            <person name="Chang J."/>
            <person name="Cheshatsang Y."/>
            <person name="Citroen M."/>
            <person name="Collymore A."/>
            <person name="Considine T."/>
            <person name="Cook A."/>
            <person name="Cooke P."/>
            <person name="Corum B."/>
            <person name="Cuomo C."/>
            <person name="David R."/>
            <person name="Dawoe T."/>
            <person name="Degray S."/>
            <person name="Dodge S."/>
            <person name="Dooley K."/>
            <person name="Dorje P."/>
            <person name="Dorjee K."/>
            <person name="Dorris L."/>
            <person name="Duffey N."/>
            <person name="Dupes A."/>
            <person name="Elkins T."/>
            <person name="Engels R."/>
            <person name="Erickson J."/>
            <person name="Farina A."/>
            <person name="Faro S."/>
            <person name="Ferreira P."/>
            <person name="Fischer H."/>
            <person name="Fitzgerald M."/>
            <person name="Foley K."/>
            <person name="Gage D."/>
            <person name="Galagan J."/>
            <person name="Gearin G."/>
            <person name="Gnerre S."/>
            <person name="Gnirke A."/>
            <person name="Goyette A."/>
            <person name="Graham J."/>
            <person name="Grandbois E."/>
            <person name="Gyaltsen K."/>
            <person name="Hafez N."/>
            <person name="Hagopian D."/>
            <person name="Hagos B."/>
            <person name="Hall J."/>
            <person name="Hatcher B."/>
            <person name="Heller A."/>
            <person name="Higgins H."/>
            <person name="Honan T."/>
            <person name="Horn A."/>
            <person name="Houde N."/>
            <person name="Hughes L."/>
            <person name="Hulme W."/>
            <person name="Husby E."/>
            <person name="Iliev I."/>
            <person name="Jaffe D."/>
            <person name="Jones C."/>
            <person name="Kamal M."/>
            <person name="Kamat A."/>
            <person name="Kamvysselis M."/>
            <person name="Karlsson E."/>
            <person name="Kells C."/>
            <person name="Kieu A."/>
            <person name="Kisner P."/>
            <person name="Kodira C."/>
            <person name="Kulbokas E."/>
            <person name="Labutti K."/>
            <person name="Lama D."/>
            <person name="Landers T."/>
            <person name="Leger J."/>
            <person name="Levine S."/>
            <person name="Lewis D."/>
            <person name="Lewis T."/>
            <person name="Lindblad-toh K."/>
            <person name="Liu X."/>
            <person name="Lokyitsang T."/>
            <person name="Lokyitsang Y."/>
            <person name="Lucien O."/>
            <person name="Lui A."/>
            <person name="Ma L.J."/>
            <person name="Mabbitt R."/>
            <person name="Macdonald J."/>
            <person name="Maclean C."/>
            <person name="Major J."/>
            <person name="Manning J."/>
            <person name="Marabella R."/>
            <person name="Maru K."/>
            <person name="Matthews C."/>
            <person name="Mauceli E."/>
            <person name="Mccarthy M."/>
            <person name="Mcdonough S."/>
            <person name="Mcghee T."/>
            <person name="Meldrim J."/>
            <person name="Meneus L."/>
            <person name="Mesirov J."/>
            <person name="Mihalev A."/>
            <person name="Mihova T."/>
            <person name="Mikkelsen T."/>
            <person name="Mlenga V."/>
            <person name="Moru K."/>
            <person name="Mozes J."/>
            <person name="Mulrain L."/>
            <person name="Munson G."/>
            <person name="Naylor J."/>
            <person name="Newes C."/>
            <person name="Nguyen C."/>
            <person name="Nguyen N."/>
            <person name="Nguyen T."/>
            <person name="Nicol R."/>
            <person name="Nielsen C."/>
            <person name="Nizzari M."/>
            <person name="Norbu C."/>
            <person name="Norbu N."/>
            <person name="O'donnell P."/>
            <person name="Okoawo O."/>
            <person name="O'leary S."/>
            <person name="Omotosho B."/>
            <person name="O'neill K."/>
            <person name="Osman S."/>
            <person name="Parker S."/>
            <person name="Perrin D."/>
            <person name="Phunkhang P."/>
            <person name="Piqani B."/>
            <person name="Purcell S."/>
            <person name="Rachupka T."/>
            <person name="Ramasamy U."/>
            <person name="Rameau R."/>
            <person name="Ray V."/>
            <person name="Raymond C."/>
            <person name="Retta R."/>
            <person name="Richardson S."/>
            <person name="Rise C."/>
            <person name="Rodriguez J."/>
            <person name="Rogers J."/>
            <person name="Rogov P."/>
            <person name="Rutman M."/>
            <person name="Schupbach R."/>
            <person name="Seaman C."/>
            <person name="Settipalli S."/>
            <person name="Sharpe T."/>
            <person name="Sheridan J."/>
            <person name="Sherpa N."/>
            <person name="Shi J."/>
            <person name="Smirnov S."/>
            <person name="Smith C."/>
            <person name="Sougnez C."/>
            <person name="Spencer B."/>
            <person name="Stalker J."/>
            <person name="Stange-thomann N."/>
            <person name="Stavropoulos S."/>
            <person name="Stetson K."/>
            <person name="Stone C."/>
            <person name="Stone S."/>
            <person name="Stubbs M."/>
            <person name="Talamas J."/>
            <person name="Tchuinga P."/>
            <person name="Tenzing P."/>
            <person name="Tesfaye S."/>
            <person name="Theodore J."/>
            <person name="Thoulutsang Y."/>
            <person name="Topham K."/>
            <person name="Towey S."/>
            <person name="Tsamla T."/>
            <person name="Tsomo N."/>
            <person name="Vallee D."/>
            <person name="Vassiliev H."/>
            <person name="Venkataraman V."/>
            <person name="Vinson J."/>
            <person name="Vo A."/>
            <person name="Wade C."/>
            <person name="Wang S."/>
            <person name="Wangchuk T."/>
            <person name="Wangdi T."/>
            <person name="Whittaker C."/>
            <person name="Wilkinson J."/>
            <person name="Wu Y."/>
            <person name="Wyman D."/>
            <person name="Yadav S."/>
            <person name="Yang S."/>
            <person name="Yang X."/>
            <person name="Yeager S."/>
            <person name="Yee E."/>
            <person name="Young G."/>
            <person name="Zainoun J."/>
            <person name="Zembeck L."/>
            <person name="Zimmer A."/>
            <person name="Zody M."/>
            <person name="Lander E."/>
        </authorList>
    </citation>
    <scope>NUCLEOTIDE SEQUENCE [LARGE SCALE GENOMIC DNA]</scope>
</reference>
<keyword evidence="4" id="KW-1185">Reference proteome</keyword>
<protein>
    <recommendedName>
        <fullName evidence="2">PNT domain-containing protein</fullName>
    </recommendedName>
</protein>
<evidence type="ECO:0000313" key="3">
    <source>
        <dbReference type="Ensembl" id="ENSCSAVP00000005143.1"/>
    </source>
</evidence>
<feature type="region of interest" description="Disordered" evidence="1">
    <location>
        <begin position="398"/>
        <end position="429"/>
    </location>
</feature>
<feature type="domain" description="PNT" evidence="2">
    <location>
        <begin position="410"/>
        <end position="496"/>
    </location>
</feature>
<accession>H2YIJ4</accession>
<dbReference type="HOGENOM" id="CLU_505845_0_0_1"/>
<dbReference type="GO" id="GO:0043565">
    <property type="term" value="F:sequence-specific DNA binding"/>
    <property type="evidence" value="ECO:0007669"/>
    <property type="project" value="InterPro"/>
</dbReference>